<reference evidence="8" key="1">
    <citation type="journal article" date="2019" name="Int. J. Syst. Evol. Microbiol.">
        <title>The Global Catalogue of Microorganisms (GCM) 10K type strain sequencing project: providing services to taxonomists for standard genome sequencing and annotation.</title>
        <authorList>
            <consortium name="The Broad Institute Genomics Platform"/>
            <consortium name="The Broad Institute Genome Sequencing Center for Infectious Disease"/>
            <person name="Wu L."/>
            <person name="Ma J."/>
        </authorList>
    </citation>
    <scope>NUCLEOTIDE SEQUENCE [LARGE SCALE GENOMIC DNA]</scope>
    <source>
        <strain evidence="8">JCM 17106</strain>
    </source>
</reference>
<keyword evidence="8" id="KW-1185">Reference proteome</keyword>
<dbReference type="PANTHER" id="PTHR11662">
    <property type="entry name" value="SOLUTE CARRIER FAMILY 17"/>
    <property type="match status" value="1"/>
</dbReference>
<evidence type="ECO:0000256" key="2">
    <source>
        <dbReference type="ARBA" id="ARBA00022692"/>
    </source>
</evidence>
<evidence type="ECO:0000256" key="1">
    <source>
        <dbReference type="ARBA" id="ARBA00004141"/>
    </source>
</evidence>
<evidence type="ECO:0000259" key="6">
    <source>
        <dbReference type="PROSITE" id="PS50850"/>
    </source>
</evidence>
<dbReference type="Gene3D" id="1.20.1250.20">
    <property type="entry name" value="MFS general substrate transporter like domains"/>
    <property type="match status" value="2"/>
</dbReference>
<dbReference type="Proteomes" id="UP001500459">
    <property type="component" value="Unassembled WGS sequence"/>
</dbReference>
<dbReference type="InterPro" id="IPR036259">
    <property type="entry name" value="MFS_trans_sf"/>
</dbReference>
<evidence type="ECO:0000256" key="4">
    <source>
        <dbReference type="ARBA" id="ARBA00023136"/>
    </source>
</evidence>
<dbReference type="Gene3D" id="2.60.40.2810">
    <property type="match status" value="1"/>
</dbReference>
<accession>A0ABP6UPM0</accession>
<keyword evidence="2 5" id="KW-0812">Transmembrane</keyword>
<name>A0ABP6UPM0_9FLAO</name>
<dbReference type="Pfam" id="PF07690">
    <property type="entry name" value="MFS_1"/>
    <property type="match status" value="1"/>
</dbReference>
<feature type="transmembrane region" description="Helical" evidence="5">
    <location>
        <begin position="76"/>
        <end position="95"/>
    </location>
</feature>
<dbReference type="PANTHER" id="PTHR11662:SF285">
    <property type="entry name" value="HEXURONATE TRANSPORTER"/>
    <property type="match status" value="1"/>
</dbReference>
<evidence type="ECO:0000256" key="3">
    <source>
        <dbReference type="ARBA" id="ARBA00022989"/>
    </source>
</evidence>
<evidence type="ECO:0000313" key="7">
    <source>
        <dbReference type="EMBL" id="GAA3512109.1"/>
    </source>
</evidence>
<feature type="transmembrane region" description="Helical" evidence="5">
    <location>
        <begin position="167"/>
        <end position="184"/>
    </location>
</feature>
<sequence length="605" mass="66375">MKKIKGLRWYIIVLIFLATVINYIDRTAFALLWPEMGKDLGMKNSDYATMFNWFLGAYAVGKFASGKLYDKIGTRLGFTVSIIVWSVASVFHAFARGIISLSIFRVMLGLGEAGNWPGAVKSNAEWFPVKQRAIAQGIFNAGASIGNVIAPFIIVFLYALFGWKTTYIILGGIGLIWVIPWLFINKAIPEKHPWITQEEKELILSSRIEDDKNEDDTKKEKSLSIGTILGHKESWGVLLCRFFIEPVWWFFAAWMPIYLNSQFGLSISEIAGTMWISYLFAAAGSIVGGWFSGLLMKSRTVDFARKTTITLGGILIFLGFLSIIQFVGNSSANIKVSEINGIAATVEKKIIVAKDTIILNENGALKFKPDSLFSGKKIIPITISNQELGTKTTSSIEILVTPVVDKDAKMTDIKLMSINLDPLKNSTDNLQITGLKGKQLPGNDIKLKNGTAKLTNGIIQYTPKASFKGQETITYTTKNASGSITENSLDVYVTPQNDSLTINPTGESNFMLFIYLAGLILFGFQFAIGNIQTISSDLFRGPSVGTLAGLAGTVAAVSPMIMNWFVGQITTSSYTPAFIAINVAVVLGVLVVFIFIRKIGPVRTK</sequence>
<feature type="transmembrane region" description="Helical" evidence="5">
    <location>
        <begin position="7"/>
        <end position="24"/>
    </location>
</feature>
<proteinExistence type="predicted"/>
<feature type="transmembrane region" description="Helical" evidence="5">
    <location>
        <begin position="543"/>
        <end position="565"/>
    </location>
</feature>
<feature type="transmembrane region" description="Helical" evidence="5">
    <location>
        <begin position="577"/>
        <end position="596"/>
    </location>
</feature>
<dbReference type="EMBL" id="BAABCW010000011">
    <property type="protein sequence ID" value="GAA3512109.1"/>
    <property type="molecule type" value="Genomic_DNA"/>
</dbReference>
<keyword evidence="3 5" id="KW-1133">Transmembrane helix</keyword>
<dbReference type="InterPro" id="IPR011701">
    <property type="entry name" value="MFS"/>
</dbReference>
<feature type="transmembrane region" description="Helical" evidence="5">
    <location>
        <begin position="510"/>
        <end position="531"/>
    </location>
</feature>
<organism evidence="7 8">
    <name type="scientific">Aquimarina addita</name>
    <dbReference type="NCBI Taxonomy" id="870485"/>
    <lineage>
        <taxon>Bacteria</taxon>
        <taxon>Pseudomonadati</taxon>
        <taxon>Bacteroidota</taxon>
        <taxon>Flavobacteriia</taxon>
        <taxon>Flavobacteriales</taxon>
        <taxon>Flavobacteriaceae</taxon>
        <taxon>Aquimarina</taxon>
    </lineage>
</organism>
<evidence type="ECO:0000313" key="8">
    <source>
        <dbReference type="Proteomes" id="UP001500459"/>
    </source>
</evidence>
<dbReference type="InterPro" id="IPR050382">
    <property type="entry name" value="MFS_Na/Anion_cotransporter"/>
</dbReference>
<protein>
    <recommendedName>
        <fullName evidence="6">Major facilitator superfamily (MFS) profile domain-containing protein</fullName>
    </recommendedName>
</protein>
<keyword evidence="4 5" id="KW-0472">Membrane</keyword>
<dbReference type="Pfam" id="PF17963">
    <property type="entry name" value="Big_9"/>
    <property type="match status" value="1"/>
</dbReference>
<evidence type="ECO:0000256" key="5">
    <source>
        <dbReference type="SAM" id="Phobius"/>
    </source>
</evidence>
<feature type="transmembrane region" description="Helical" evidence="5">
    <location>
        <begin position="308"/>
        <end position="328"/>
    </location>
</feature>
<feature type="domain" description="Major facilitator superfamily (MFS) profile" evidence="6">
    <location>
        <begin position="11"/>
        <end position="600"/>
    </location>
</feature>
<dbReference type="CDD" id="cd17319">
    <property type="entry name" value="MFS_ExuT_GudP_like"/>
    <property type="match status" value="1"/>
</dbReference>
<feature type="transmembrane region" description="Helical" evidence="5">
    <location>
        <begin position="138"/>
        <end position="161"/>
    </location>
</feature>
<feature type="transmembrane region" description="Helical" evidence="5">
    <location>
        <begin position="275"/>
        <end position="296"/>
    </location>
</feature>
<gene>
    <name evidence="7" type="ORF">GCM10022393_27310</name>
</gene>
<dbReference type="PROSITE" id="PS50850">
    <property type="entry name" value="MFS"/>
    <property type="match status" value="1"/>
</dbReference>
<dbReference type="RefSeq" id="WP_344928320.1">
    <property type="nucleotide sequence ID" value="NZ_BAABCW010000011.1"/>
</dbReference>
<dbReference type="SUPFAM" id="SSF103473">
    <property type="entry name" value="MFS general substrate transporter"/>
    <property type="match status" value="2"/>
</dbReference>
<dbReference type="InterPro" id="IPR020846">
    <property type="entry name" value="MFS_dom"/>
</dbReference>
<comment type="caution">
    <text evidence="7">The sequence shown here is derived from an EMBL/GenBank/DDBJ whole genome shotgun (WGS) entry which is preliminary data.</text>
</comment>
<comment type="subcellular location">
    <subcellularLocation>
        <location evidence="1">Membrane</location>
        <topology evidence="1">Multi-pass membrane protein</topology>
    </subcellularLocation>
</comment>
<feature type="transmembrane region" description="Helical" evidence="5">
    <location>
        <begin position="235"/>
        <end position="255"/>
    </location>
</feature>